<dbReference type="EMBL" id="AP023343">
    <property type="protein sequence ID" value="BCI91764.1"/>
    <property type="molecule type" value="Genomic_DNA"/>
</dbReference>
<dbReference type="InterPro" id="IPR034660">
    <property type="entry name" value="DinB/YfiT-like"/>
</dbReference>
<accession>A0A7G1IN59</accession>
<dbReference type="InterPro" id="IPR024344">
    <property type="entry name" value="MDMPI_metal-binding"/>
</dbReference>
<evidence type="ECO:0008006" key="5">
    <source>
        <dbReference type="Google" id="ProtNLM"/>
    </source>
</evidence>
<dbReference type="InterPro" id="IPR010872">
    <property type="entry name" value="MDMPI_C-term_domain"/>
</dbReference>
<feature type="domain" description="MDMPI C-terminal" evidence="1">
    <location>
        <begin position="145"/>
        <end position="245"/>
    </location>
</feature>
<dbReference type="GO" id="GO:0005886">
    <property type="term" value="C:plasma membrane"/>
    <property type="evidence" value="ECO:0007669"/>
    <property type="project" value="TreeGrafter"/>
</dbReference>
<dbReference type="Proteomes" id="UP000516380">
    <property type="component" value="Chromosome"/>
</dbReference>
<dbReference type="NCBIfam" id="TIGR03083">
    <property type="entry name" value="maleylpyruvate isomerase family mycothiol-dependent enzyme"/>
    <property type="match status" value="1"/>
</dbReference>
<evidence type="ECO:0000313" key="3">
    <source>
        <dbReference type="EMBL" id="BCI91764.1"/>
    </source>
</evidence>
<dbReference type="SUPFAM" id="SSF109854">
    <property type="entry name" value="DinB/YfiT-like putative metalloenzymes"/>
    <property type="match status" value="1"/>
</dbReference>
<keyword evidence="4" id="KW-1185">Reference proteome</keyword>
<proteinExistence type="predicted"/>
<dbReference type="GO" id="GO:0046872">
    <property type="term" value="F:metal ion binding"/>
    <property type="evidence" value="ECO:0007669"/>
    <property type="project" value="InterPro"/>
</dbReference>
<organism evidence="3 4">
    <name type="scientific">Mycobacterium kansasii</name>
    <dbReference type="NCBI Taxonomy" id="1768"/>
    <lineage>
        <taxon>Bacteria</taxon>
        <taxon>Bacillati</taxon>
        <taxon>Actinomycetota</taxon>
        <taxon>Actinomycetes</taxon>
        <taxon>Mycobacteriales</taxon>
        <taxon>Mycobacteriaceae</taxon>
        <taxon>Mycobacterium</taxon>
    </lineage>
</organism>
<reference evidence="3 4" key="1">
    <citation type="submission" date="2020-07" db="EMBL/GenBank/DDBJ databases">
        <title>Mycobacterium kansasii (former subtype) with zoonotic potential isolated from diseased indoor pet cat, Japan.</title>
        <authorList>
            <person name="Fukano H."/>
            <person name="Terazono T."/>
            <person name="Hoshino Y."/>
        </authorList>
    </citation>
    <scope>NUCLEOTIDE SEQUENCE [LARGE SCALE GENOMIC DNA]</scope>
    <source>
        <strain evidence="3 4">Kuro-I</strain>
    </source>
</reference>
<gene>
    <name evidence="3" type="ORF">NIIDMKKI_69700</name>
</gene>
<dbReference type="Gene3D" id="1.20.120.450">
    <property type="entry name" value="dinb family like domain"/>
    <property type="match status" value="1"/>
</dbReference>
<dbReference type="Pfam" id="PF11716">
    <property type="entry name" value="MDMPI_N"/>
    <property type="match status" value="1"/>
</dbReference>
<dbReference type="InterPro" id="IPR017517">
    <property type="entry name" value="Maleyloyr_isom"/>
</dbReference>
<dbReference type="Pfam" id="PF07398">
    <property type="entry name" value="MDMPI_C"/>
    <property type="match status" value="1"/>
</dbReference>
<feature type="domain" description="Mycothiol-dependent maleylpyruvate isomerase metal-binding" evidence="2">
    <location>
        <begin position="12"/>
        <end position="133"/>
    </location>
</feature>
<evidence type="ECO:0000259" key="1">
    <source>
        <dbReference type="Pfam" id="PF07398"/>
    </source>
</evidence>
<evidence type="ECO:0000259" key="2">
    <source>
        <dbReference type="Pfam" id="PF11716"/>
    </source>
</evidence>
<dbReference type="PANTHER" id="PTHR40758">
    <property type="entry name" value="CONSERVED PROTEIN"/>
    <property type="match status" value="1"/>
</dbReference>
<evidence type="ECO:0000313" key="4">
    <source>
        <dbReference type="Proteomes" id="UP000516380"/>
    </source>
</evidence>
<name>A0A7G1IN59_MYCKA</name>
<sequence length="254" mass="27830">MTAVDYTSAYLDQTREFGDLIRNADQSTPVPSCPGWNLGQLFRHVGRGDRWAAQIVRDRLDSFLDPRSVEEGKPPPDMDDAITWLRGGAQRLVDAVERTGTETPVWTFLGARPAGWWIRRRLHEVAVHRVDAAIAIGSEFTLEPDIAADGISEFLERIATQAGRDDADLPLQAGDTLHLHATDPGLGAAGEWTVGVDEGRITWSHEHGKGTVALRGSAAELLLAMVRRVPVADTGIEVFGDPAVWRKWLDGTPL</sequence>
<protein>
    <recommendedName>
        <fullName evidence="5">Maleylpyruvate isomerase family mycothiol-dependent enzyme</fullName>
    </recommendedName>
</protein>
<dbReference type="AlphaFoldDB" id="A0A7G1IN59"/>
<dbReference type="PANTHER" id="PTHR40758:SF1">
    <property type="entry name" value="CONSERVED PROTEIN"/>
    <property type="match status" value="1"/>
</dbReference>